<proteinExistence type="predicted"/>
<keyword evidence="1" id="KW-0812">Transmembrane</keyword>
<gene>
    <name evidence="2" type="ORF">ABE541_13925</name>
</gene>
<keyword evidence="1" id="KW-0472">Membrane</keyword>
<feature type="transmembrane region" description="Helical" evidence="1">
    <location>
        <begin position="38"/>
        <end position="58"/>
    </location>
</feature>
<dbReference type="PANTHER" id="PTHR34989:SF1">
    <property type="entry name" value="PROTEIN HDED"/>
    <property type="match status" value="1"/>
</dbReference>
<dbReference type="InterPro" id="IPR052712">
    <property type="entry name" value="Acid_resist_chaperone_HdeD"/>
</dbReference>
<feature type="transmembrane region" description="Helical" evidence="1">
    <location>
        <begin position="130"/>
        <end position="150"/>
    </location>
</feature>
<dbReference type="Pfam" id="PF03729">
    <property type="entry name" value="DUF308"/>
    <property type="match status" value="2"/>
</dbReference>
<dbReference type="EMBL" id="JBDJNQ010000006">
    <property type="protein sequence ID" value="MEN5378359.1"/>
    <property type="molecule type" value="Genomic_DNA"/>
</dbReference>
<evidence type="ECO:0000313" key="2">
    <source>
        <dbReference type="EMBL" id="MEN5378359.1"/>
    </source>
</evidence>
<sequence>MEKSIVQKVLKFWYLPLIAGILYIIVGVYAAAAPFSSFLALSIFLSVGILISGVFELFYALSNRKNSDNWGWHLVGGMLNLFIGVLLIANTGLTALMLSVFIGVWLLFRSIATIANAFEIKRAGIGNWGWILFTGILGVLFSFLLLWNPLIAGITIGIWMGIGLITVGVMHVVLSLIGRRLKKINENLDNRDNRYSEIN</sequence>
<dbReference type="RefSeq" id="WP_132770903.1">
    <property type="nucleotide sequence ID" value="NZ_JAOQNK010000001.1"/>
</dbReference>
<reference evidence="2 3" key="1">
    <citation type="submission" date="2024-04" db="EMBL/GenBank/DDBJ databases">
        <title>WGS of bacteria from Torrens River.</title>
        <authorList>
            <person name="Wyrsch E.R."/>
            <person name="Drigo B."/>
        </authorList>
    </citation>
    <scope>NUCLEOTIDE SEQUENCE [LARGE SCALE GENOMIC DNA]</scope>
    <source>
        <strain evidence="2 3">TWI391</strain>
    </source>
</reference>
<feature type="transmembrane region" description="Helical" evidence="1">
    <location>
        <begin position="95"/>
        <end position="118"/>
    </location>
</feature>
<organism evidence="2 3">
    <name type="scientific">Sphingobacterium kitahiroshimense</name>
    <dbReference type="NCBI Taxonomy" id="470446"/>
    <lineage>
        <taxon>Bacteria</taxon>
        <taxon>Pseudomonadati</taxon>
        <taxon>Bacteroidota</taxon>
        <taxon>Sphingobacteriia</taxon>
        <taxon>Sphingobacteriales</taxon>
        <taxon>Sphingobacteriaceae</taxon>
        <taxon>Sphingobacterium</taxon>
    </lineage>
</organism>
<dbReference type="InterPro" id="IPR005325">
    <property type="entry name" value="DUF308_memb"/>
</dbReference>
<dbReference type="PANTHER" id="PTHR34989">
    <property type="entry name" value="PROTEIN HDED"/>
    <property type="match status" value="1"/>
</dbReference>
<feature type="transmembrane region" description="Helical" evidence="1">
    <location>
        <begin position="12"/>
        <end position="32"/>
    </location>
</feature>
<protein>
    <submittedName>
        <fullName evidence="2">HdeD family acid-resistance protein</fullName>
    </submittedName>
</protein>
<feature type="transmembrane region" description="Helical" evidence="1">
    <location>
        <begin position="156"/>
        <end position="177"/>
    </location>
</feature>
<dbReference type="Proteomes" id="UP001409291">
    <property type="component" value="Unassembled WGS sequence"/>
</dbReference>
<feature type="transmembrane region" description="Helical" evidence="1">
    <location>
        <begin position="70"/>
        <end position="89"/>
    </location>
</feature>
<evidence type="ECO:0000313" key="3">
    <source>
        <dbReference type="Proteomes" id="UP001409291"/>
    </source>
</evidence>
<comment type="caution">
    <text evidence="2">The sequence shown here is derived from an EMBL/GenBank/DDBJ whole genome shotgun (WGS) entry which is preliminary data.</text>
</comment>
<keyword evidence="3" id="KW-1185">Reference proteome</keyword>
<keyword evidence="1" id="KW-1133">Transmembrane helix</keyword>
<evidence type="ECO:0000256" key="1">
    <source>
        <dbReference type="SAM" id="Phobius"/>
    </source>
</evidence>
<name>A0ABV0BU96_9SPHI</name>
<accession>A0ABV0BU96</accession>